<feature type="domain" description="C2H2-type" evidence="6">
    <location>
        <begin position="183"/>
        <end position="211"/>
    </location>
</feature>
<accession>A0A1D2MHJ0</accession>
<feature type="domain" description="C2H2-type" evidence="6">
    <location>
        <begin position="386"/>
        <end position="414"/>
    </location>
</feature>
<dbReference type="SUPFAM" id="SSF57667">
    <property type="entry name" value="beta-beta-alpha zinc fingers"/>
    <property type="match status" value="3"/>
</dbReference>
<dbReference type="STRING" id="48709.A0A1D2MHJ0"/>
<dbReference type="PANTHER" id="PTHR24379:SF127">
    <property type="entry name" value="BLOODY FINGERS-RELATED"/>
    <property type="match status" value="1"/>
</dbReference>
<keyword evidence="2" id="KW-0677">Repeat</keyword>
<proteinExistence type="predicted"/>
<feature type="domain" description="C2H2-type" evidence="6">
    <location>
        <begin position="211"/>
        <end position="239"/>
    </location>
</feature>
<dbReference type="GO" id="GO:0000977">
    <property type="term" value="F:RNA polymerase II transcription regulatory region sequence-specific DNA binding"/>
    <property type="evidence" value="ECO:0007669"/>
    <property type="project" value="TreeGrafter"/>
</dbReference>
<keyword evidence="4" id="KW-0862">Zinc</keyword>
<dbReference type="Gene3D" id="3.30.160.60">
    <property type="entry name" value="Classic Zinc Finger"/>
    <property type="match status" value="4"/>
</dbReference>
<dbReference type="PROSITE" id="PS50157">
    <property type="entry name" value="ZINC_FINGER_C2H2_2"/>
    <property type="match status" value="5"/>
</dbReference>
<keyword evidence="8" id="KW-1185">Reference proteome</keyword>
<evidence type="ECO:0000256" key="4">
    <source>
        <dbReference type="ARBA" id="ARBA00022833"/>
    </source>
</evidence>
<dbReference type="GO" id="GO:0008270">
    <property type="term" value="F:zinc ion binding"/>
    <property type="evidence" value="ECO:0007669"/>
    <property type="project" value="UniProtKB-KW"/>
</dbReference>
<keyword evidence="1" id="KW-0479">Metal-binding</keyword>
<dbReference type="AlphaFoldDB" id="A0A1D2MHJ0"/>
<evidence type="ECO:0000259" key="6">
    <source>
        <dbReference type="PROSITE" id="PS50157"/>
    </source>
</evidence>
<protein>
    <submittedName>
        <fullName evidence="7">Putative zinc finger protein</fullName>
    </submittedName>
</protein>
<evidence type="ECO:0000256" key="2">
    <source>
        <dbReference type="ARBA" id="ARBA00022737"/>
    </source>
</evidence>
<dbReference type="Pfam" id="PF13894">
    <property type="entry name" value="zf-C2H2_4"/>
    <property type="match status" value="1"/>
</dbReference>
<feature type="domain" description="C2H2-type" evidence="6">
    <location>
        <begin position="356"/>
        <end position="385"/>
    </location>
</feature>
<comment type="caution">
    <text evidence="7">The sequence shown here is derived from an EMBL/GenBank/DDBJ whole genome shotgun (WGS) entry which is preliminary data.</text>
</comment>
<sequence>MHQELEPSSQQLELLEEFDEVASHTDDNIDIMGMLMTFIAILHLSLPLRPSSNTNRSCGVIHEDLNPMTETSNTAAQKPDALFAVNTSFENQDFNQEEISVAFQQHQAPLDSNVSTQLMSQKCKICDASFSHPLQLRSHMKSVHNVVVPIECSICKKRLPTQQKFRIHMVSAHQTASGIPGKFQCTFCQESFVTVKGLKTHISEVHKAHKYKCNYCLKTFETKSALYSHNYRFHMKKKYGNNLPEKVLVPKELQQIHSDIKLHNSSVPAHVSSESNQQKIVIPDKNVANSLQSLPQAPIIQKQLTNMQQHVQTAQNLKRMDASKVATCHLSSARFTLQKHLKSRLKTTHKETELKYACGVDGCEKRYRHSGHLHRHEITHSKNLPFPCDYCDKSFSQRCNMRSHAIKIHGIAVPKLKKPNSFEQTPNADSTAVELPTQPLQMDFNNPTYAEREVGVPSWGQVQPEVCNGVESMTHYQSGYSNGLNPGINFTFPGANNPSSAITQQYDFATRIQHQAMEIAHYNIMTDKEGICPIICPNIGTENF</sequence>
<dbReference type="GO" id="GO:0005634">
    <property type="term" value="C:nucleus"/>
    <property type="evidence" value="ECO:0007669"/>
    <property type="project" value="TreeGrafter"/>
</dbReference>
<evidence type="ECO:0000313" key="8">
    <source>
        <dbReference type="Proteomes" id="UP000094527"/>
    </source>
</evidence>
<dbReference type="PANTHER" id="PTHR24379">
    <property type="entry name" value="KRAB AND ZINC FINGER DOMAIN-CONTAINING"/>
    <property type="match status" value="1"/>
</dbReference>
<evidence type="ECO:0000256" key="1">
    <source>
        <dbReference type="ARBA" id="ARBA00022723"/>
    </source>
</evidence>
<name>A0A1D2MHJ0_ORCCI</name>
<feature type="domain" description="C2H2-type" evidence="6">
    <location>
        <begin position="121"/>
        <end position="149"/>
    </location>
</feature>
<dbReference type="InterPro" id="IPR013087">
    <property type="entry name" value="Znf_C2H2_type"/>
</dbReference>
<dbReference type="Pfam" id="PF00096">
    <property type="entry name" value="zf-C2H2"/>
    <property type="match status" value="2"/>
</dbReference>
<evidence type="ECO:0000313" key="7">
    <source>
        <dbReference type="EMBL" id="ODM92446.1"/>
    </source>
</evidence>
<dbReference type="GO" id="GO:0000981">
    <property type="term" value="F:DNA-binding transcription factor activity, RNA polymerase II-specific"/>
    <property type="evidence" value="ECO:0007669"/>
    <property type="project" value="TreeGrafter"/>
</dbReference>
<dbReference type="EMBL" id="LJIJ01001226">
    <property type="protein sequence ID" value="ODM92446.1"/>
    <property type="molecule type" value="Genomic_DNA"/>
</dbReference>
<evidence type="ECO:0000256" key="3">
    <source>
        <dbReference type="ARBA" id="ARBA00022771"/>
    </source>
</evidence>
<dbReference type="InterPro" id="IPR036236">
    <property type="entry name" value="Znf_C2H2_sf"/>
</dbReference>
<dbReference type="Pfam" id="PF13912">
    <property type="entry name" value="zf-C2H2_6"/>
    <property type="match status" value="2"/>
</dbReference>
<dbReference type="OrthoDB" id="8685330at2759"/>
<gene>
    <name evidence="7" type="ORF">Ocin01_14236</name>
</gene>
<dbReference type="PROSITE" id="PS00028">
    <property type="entry name" value="ZINC_FINGER_C2H2_1"/>
    <property type="match status" value="5"/>
</dbReference>
<organism evidence="7 8">
    <name type="scientific">Orchesella cincta</name>
    <name type="common">Springtail</name>
    <name type="synonym">Podura cincta</name>
    <dbReference type="NCBI Taxonomy" id="48709"/>
    <lineage>
        <taxon>Eukaryota</taxon>
        <taxon>Metazoa</taxon>
        <taxon>Ecdysozoa</taxon>
        <taxon>Arthropoda</taxon>
        <taxon>Hexapoda</taxon>
        <taxon>Collembola</taxon>
        <taxon>Entomobryomorpha</taxon>
        <taxon>Entomobryoidea</taxon>
        <taxon>Orchesellidae</taxon>
        <taxon>Orchesellinae</taxon>
        <taxon>Orchesella</taxon>
    </lineage>
</organism>
<keyword evidence="3 5" id="KW-0863">Zinc-finger</keyword>
<dbReference type="SMART" id="SM00355">
    <property type="entry name" value="ZnF_C2H2"/>
    <property type="match status" value="6"/>
</dbReference>
<evidence type="ECO:0000256" key="5">
    <source>
        <dbReference type="PROSITE-ProRule" id="PRU00042"/>
    </source>
</evidence>
<dbReference type="Proteomes" id="UP000094527">
    <property type="component" value="Unassembled WGS sequence"/>
</dbReference>
<reference evidence="7 8" key="1">
    <citation type="journal article" date="2016" name="Genome Biol. Evol.">
        <title>Gene Family Evolution Reflects Adaptation to Soil Environmental Stressors in the Genome of the Collembolan Orchesella cincta.</title>
        <authorList>
            <person name="Faddeeva-Vakhrusheva A."/>
            <person name="Derks M.F."/>
            <person name="Anvar S.Y."/>
            <person name="Agamennone V."/>
            <person name="Suring W."/>
            <person name="Smit S."/>
            <person name="van Straalen N.M."/>
            <person name="Roelofs D."/>
        </authorList>
    </citation>
    <scope>NUCLEOTIDE SEQUENCE [LARGE SCALE GENOMIC DNA]</scope>
    <source>
        <tissue evidence="7">Mixed pool</tissue>
    </source>
</reference>